<evidence type="ECO:0000313" key="1">
    <source>
        <dbReference type="EMBL" id="CRG86512.1"/>
    </source>
</evidence>
<reference evidence="1 2" key="1">
    <citation type="submission" date="2015-04" db="EMBL/GenBank/DDBJ databases">
        <authorList>
            <person name="Syromyatnikov M.Y."/>
            <person name="Popov V.N."/>
        </authorList>
    </citation>
    <scope>NUCLEOTIDE SEQUENCE [LARGE SCALE GENOMIC DNA]</scope>
    <source>
        <strain evidence="1">WF-38-12</strain>
    </source>
</reference>
<dbReference type="Proteomes" id="UP000054383">
    <property type="component" value="Unassembled WGS sequence"/>
</dbReference>
<dbReference type="EMBL" id="CVMT01000002">
    <property type="protein sequence ID" value="CRG86512.1"/>
    <property type="molecule type" value="Genomic_DNA"/>
</dbReference>
<accession>A0A0U1LTS4</accession>
<dbReference type="OrthoDB" id="2588098at2759"/>
<gene>
    <name evidence="1" type="ORF">PISL3812_03518</name>
</gene>
<protein>
    <submittedName>
        <fullName evidence="1">Uncharacterized protein</fullName>
    </submittedName>
</protein>
<organism evidence="1 2">
    <name type="scientific">Talaromyces islandicus</name>
    <name type="common">Penicillium islandicum</name>
    <dbReference type="NCBI Taxonomy" id="28573"/>
    <lineage>
        <taxon>Eukaryota</taxon>
        <taxon>Fungi</taxon>
        <taxon>Dikarya</taxon>
        <taxon>Ascomycota</taxon>
        <taxon>Pezizomycotina</taxon>
        <taxon>Eurotiomycetes</taxon>
        <taxon>Eurotiomycetidae</taxon>
        <taxon>Eurotiales</taxon>
        <taxon>Trichocomaceae</taxon>
        <taxon>Talaromyces</taxon>
        <taxon>Talaromyces sect. Islandici</taxon>
    </lineage>
</organism>
<dbReference type="AlphaFoldDB" id="A0A0U1LTS4"/>
<sequence>MEQRLVPGWTLIAPRKETLCRFEGADRSDYPPVCRPAEDHGWNSWHRLARIPREKQFSTQTEAVGESHVVGENIISAIEALPGEIVSAILMQLSLFTHQDIINFGLSSLTLWRHILAYLHLDCTRTSGVLRDAEISLFCDVRFDLPESFKRNNYALIDKVLRRRYGRRQLGSWLTNEELIKSPLSTDCYAVMETTPELWMRTLKETAESHFDQKVMSCLADELHWACNIAPFGESMPDSRIWVLRNLSTMEYVRCCRDARCGGKVLRGQKPTELGVEDVISLHIQCSNASTGYYGEEYSFTTPRQGSWSGHCLEIVLLDDVSDELLPSDKTSTRGVWKDVTEEVFLDMQNLPTAISRYKTRVNEYHGRWYALKNDIGRLARDKKL</sequence>
<name>A0A0U1LTS4_TALIS</name>
<evidence type="ECO:0000313" key="2">
    <source>
        <dbReference type="Proteomes" id="UP000054383"/>
    </source>
</evidence>
<proteinExistence type="predicted"/>
<keyword evidence="2" id="KW-1185">Reference proteome</keyword>